<dbReference type="SUPFAM" id="SSF110296">
    <property type="entry name" value="Oligoxyloglucan reducing end-specific cellobiohydrolase"/>
    <property type="match status" value="1"/>
</dbReference>
<evidence type="ECO:0000259" key="3">
    <source>
        <dbReference type="Pfam" id="PF15902"/>
    </source>
</evidence>
<dbReference type="Gene3D" id="2.10.70.80">
    <property type="match status" value="1"/>
</dbReference>
<dbReference type="InterPro" id="IPR050310">
    <property type="entry name" value="VPS10-sortilin"/>
</dbReference>
<dbReference type="OrthoDB" id="5949766at2759"/>
<feature type="domain" description="Sortilin N-terminal" evidence="3">
    <location>
        <begin position="55"/>
        <end position="188"/>
    </location>
</feature>
<dbReference type="InterPro" id="IPR031777">
    <property type="entry name" value="Sortilin_C"/>
</dbReference>
<evidence type="ECO:0000256" key="1">
    <source>
        <dbReference type="ARBA" id="ARBA00022737"/>
    </source>
</evidence>
<organism evidence="4 5">
    <name type="scientific">Thelohanellus kitauei</name>
    <name type="common">Myxosporean</name>
    <dbReference type="NCBI Taxonomy" id="669202"/>
    <lineage>
        <taxon>Eukaryota</taxon>
        <taxon>Metazoa</taxon>
        <taxon>Cnidaria</taxon>
        <taxon>Myxozoa</taxon>
        <taxon>Myxosporea</taxon>
        <taxon>Bivalvulida</taxon>
        <taxon>Platysporina</taxon>
        <taxon>Myxobolidae</taxon>
        <taxon>Thelohanellus</taxon>
    </lineage>
</organism>
<name>A0A0C2M9P6_THEKT</name>
<gene>
    <name evidence="4" type="ORF">RF11_10977</name>
</gene>
<dbReference type="GO" id="GO:0006892">
    <property type="term" value="P:post-Golgi vesicle-mediated transport"/>
    <property type="evidence" value="ECO:0007669"/>
    <property type="project" value="TreeGrafter"/>
</dbReference>
<dbReference type="Pfam" id="PF15901">
    <property type="entry name" value="Sortilin_C"/>
    <property type="match status" value="1"/>
</dbReference>
<dbReference type="AlphaFoldDB" id="A0A0C2M9P6"/>
<dbReference type="PANTHER" id="PTHR12106:SF27">
    <property type="entry name" value="SORTILIN-RELATED RECEPTOR"/>
    <property type="match status" value="1"/>
</dbReference>
<proteinExistence type="predicted"/>
<dbReference type="InterPro" id="IPR031778">
    <property type="entry name" value="Sortilin_N"/>
</dbReference>
<keyword evidence="1" id="KW-0677">Repeat</keyword>
<dbReference type="EMBL" id="JWZT01005382">
    <property type="protein sequence ID" value="KII61044.1"/>
    <property type="molecule type" value="Genomic_DNA"/>
</dbReference>
<evidence type="ECO:0000259" key="2">
    <source>
        <dbReference type="Pfam" id="PF15901"/>
    </source>
</evidence>
<reference evidence="4 5" key="1">
    <citation type="journal article" date="2014" name="Genome Biol. Evol.">
        <title>The genome of the myxosporean Thelohanellus kitauei shows adaptations to nutrient acquisition within its fish host.</title>
        <authorList>
            <person name="Yang Y."/>
            <person name="Xiong J."/>
            <person name="Zhou Z."/>
            <person name="Huo F."/>
            <person name="Miao W."/>
            <person name="Ran C."/>
            <person name="Liu Y."/>
            <person name="Zhang J."/>
            <person name="Feng J."/>
            <person name="Wang M."/>
            <person name="Wang M."/>
            <person name="Wang L."/>
            <person name="Yao B."/>
        </authorList>
    </citation>
    <scope>NUCLEOTIDE SEQUENCE [LARGE SCALE GENOMIC DNA]</scope>
    <source>
        <strain evidence="4">Wuqing</strain>
    </source>
</reference>
<comment type="caution">
    <text evidence="4">The sequence shown here is derived from an EMBL/GenBank/DDBJ whole genome shotgun (WGS) entry which is preliminary data.</text>
</comment>
<dbReference type="Proteomes" id="UP000031668">
    <property type="component" value="Unassembled WGS sequence"/>
</dbReference>
<keyword evidence="5" id="KW-1185">Reference proteome</keyword>
<dbReference type="Pfam" id="PF15902">
    <property type="entry name" value="Sortilin-Vps10"/>
    <property type="match status" value="1"/>
</dbReference>
<dbReference type="GO" id="GO:0016020">
    <property type="term" value="C:membrane"/>
    <property type="evidence" value="ECO:0007669"/>
    <property type="project" value="TreeGrafter"/>
</dbReference>
<evidence type="ECO:0000313" key="4">
    <source>
        <dbReference type="EMBL" id="KII61044.1"/>
    </source>
</evidence>
<accession>A0A0C2M9P6</accession>
<sequence>MFYFHDILYILLFKNEYNLCLYTLNEHDHMVEIICNLSLKYQYDRKSPIMINPHIPGVIYANLQINDNNTITVISFDEGKHFLPIELEGNYSGCFDTSCCVEFYLELMIESKEDHFPEKWMAIFQGVYHCNGSSRYHNFMTFNGGKTWRILDRIIQKFFVLNHGGLVFAIEQSSNIIWYSYDEGNNWYDDIRGDFKDVFPLESHNNLGISALNVNRAYNIHSFNKYVFSSVISILCLMTDRTCHNDDYEPWYIPRFYENCFRGEEAFYWKIKRSAMCFDNRTVLIPTFEPCQCIRDGFQWYSN</sequence>
<protein>
    <submittedName>
        <fullName evidence="4">Vacuolar protein sorting/targeting protein 10</fullName>
    </submittedName>
</protein>
<evidence type="ECO:0000313" key="5">
    <source>
        <dbReference type="Proteomes" id="UP000031668"/>
    </source>
</evidence>
<dbReference type="GO" id="GO:0005794">
    <property type="term" value="C:Golgi apparatus"/>
    <property type="evidence" value="ECO:0007669"/>
    <property type="project" value="TreeGrafter"/>
</dbReference>
<feature type="domain" description="Sortilin C-terminal" evidence="2">
    <location>
        <begin position="238"/>
        <end position="299"/>
    </location>
</feature>
<dbReference type="PANTHER" id="PTHR12106">
    <property type="entry name" value="SORTILIN RELATED"/>
    <property type="match status" value="1"/>
</dbReference>